<comment type="caution">
    <text evidence="2">The sequence shown here is derived from an EMBL/GenBank/DDBJ whole genome shotgun (WGS) entry which is preliminary data.</text>
</comment>
<dbReference type="STRING" id="549789.NIES30_06625"/>
<organism evidence="2 3">
    <name type="scientific">Phormidium tenue NIES-30</name>
    <dbReference type="NCBI Taxonomy" id="549789"/>
    <lineage>
        <taxon>Bacteria</taxon>
        <taxon>Bacillati</taxon>
        <taxon>Cyanobacteriota</taxon>
        <taxon>Cyanophyceae</taxon>
        <taxon>Oscillatoriophycideae</taxon>
        <taxon>Oscillatoriales</taxon>
        <taxon>Oscillatoriaceae</taxon>
        <taxon>Phormidium</taxon>
    </lineage>
</organism>
<evidence type="ECO:0000313" key="2">
    <source>
        <dbReference type="EMBL" id="OKH49515.1"/>
    </source>
</evidence>
<dbReference type="InterPro" id="IPR019060">
    <property type="entry name" value="DUF2382"/>
</dbReference>
<dbReference type="Pfam" id="PF09557">
    <property type="entry name" value="DUF2382"/>
    <property type="match status" value="1"/>
</dbReference>
<evidence type="ECO:0000259" key="1">
    <source>
        <dbReference type="Pfam" id="PF09557"/>
    </source>
</evidence>
<feature type="domain" description="DUF2382" evidence="1">
    <location>
        <begin position="83"/>
        <end position="131"/>
    </location>
</feature>
<name>A0A1U7J8F6_9CYAN</name>
<protein>
    <recommendedName>
        <fullName evidence="1">DUF2382 domain-containing protein</fullName>
    </recommendedName>
</protein>
<dbReference type="EMBL" id="MRCG01000003">
    <property type="protein sequence ID" value="OKH49515.1"/>
    <property type="molecule type" value="Genomic_DNA"/>
</dbReference>
<dbReference type="RefSeq" id="WP_073607622.1">
    <property type="nucleotide sequence ID" value="NZ_MRCG01000003.1"/>
</dbReference>
<keyword evidence="3" id="KW-1185">Reference proteome</keyword>
<reference evidence="2 3" key="1">
    <citation type="submission" date="2016-11" db="EMBL/GenBank/DDBJ databases">
        <title>Draft Genome Sequences of Nine Cyanobacterial Strains from Diverse Habitats.</title>
        <authorList>
            <person name="Zhu T."/>
            <person name="Hou S."/>
            <person name="Lu X."/>
            <person name="Hess W.R."/>
        </authorList>
    </citation>
    <scope>NUCLEOTIDE SEQUENCE [LARGE SCALE GENOMIC DNA]</scope>
    <source>
        <strain evidence="2 3">NIES-30</strain>
    </source>
</reference>
<sequence length="256" mass="28480">MSQQHLINSDVFDRSGYLIGNVVRVQPSTATDFSLIVQLIGRDGETSQATIPSASISTIDSETKTIYIDRDQREFSPNAGQAIQLVEERLVVNRKRVKVGEVSVRRVVETEMVEIPVRREKLVIENIGSNTPPIEVSLGETQILGHEVAVQPDGNRDATASGIFETIQDAMSFLGITEQRPELHCEKIRVAILLDGKNGLKGTIYEFETPQTAIQKLSRLDKVLFNQCSHVRLELFLSDPNLVQTYQNLIAEHTAA</sequence>
<dbReference type="AlphaFoldDB" id="A0A1U7J8F6"/>
<proteinExistence type="predicted"/>
<accession>A0A1U7J8F6</accession>
<dbReference type="OrthoDB" id="582211at2"/>
<evidence type="ECO:0000313" key="3">
    <source>
        <dbReference type="Proteomes" id="UP000185557"/>
    </source>
</evidence>
<dbReference type="Proteomes" id="UP000185557">
    <property type="component" value="Unassembled WGS sequence"/>
</dbReference>
<gene>
    <name evidence="2" type="ORF">NIES30_06625</name>
</gene>